<name>H1XWR1_CALAY</name>
<dbReference type="AlphaFoldDB" id="H1XWR1"/>
<dbReference type="GO" id="GO:0051536">
    <property type="term" value="F:iron-sulfur cluster binding"/>
    <property type="evidence" value="ECO:0007669"/>
    <property type="project" value="UniProtKB-KW"/>
</dbReference>
<evidence type="ECO:0000313" key="7">
    <source>
        <dbReference type="EMBL" id="EHO43037.1"/>
    </source>
</evidence>
<proteinExistence type="predicted"/>
<keyword evidence="4" id="KW-1133">Transmembrane helix</keyword>
<dbReference type="Proteomes" id="UP000004671">
    <property type="component" value="Chromosome"/>
</dbReference>
<dbReference type="GO" id="GO:0046872">
    <property type="term" value="F:metal ion binding"/>
    <property type="evidence" value="ECO:0007669"/>
    <property type="project" value="UniProtKB-KW"/>
</dbReference>
<keyword evidence="4" id="KW-0472">Membrane</keyword>
<dbReference type="PROSITE" id="PS00198">
    <property type="entry name" value="4FE4S_FER_1"/>
    <property type="match status" value="1"/>
</dbReference>
<dbReference type="EMBL" id="CM001402">
    <property type="protein sequence ID" value="EHO43037.1"/>
    <property type="molecule type" value="Genomic_DNA"/>
</dbReference>
<reference evidence="6 9" key="2">
    <citation type="submission" date="2016-11" db="EMBL/GenBank/DDBJ databases">
        <title>Genomic analysis of Caldithrix abyssi and proposal of a novel bacterial phylum Caldithrichaeota.</title>
        <authorList>
            <person name="Kublanov I."/>
            <person name="Sigalova O."/>
            <person name="Gavrilov S."/>
            <person name="Lebedinsky A."/>
            <person name="Ivanova N."/>
            <person name="Daum C."/>
            <person name="Reddy T."/>
            <person name="Klenk H.P."/>
            <person name="Goker M."/>
            <person name="Reva O."/>
            <person name="Miroshnichenko M."/>
            <person name="Kyprides N."/>
            <person name="Woyke T."/>
            <person name="Gelfand M."/>
        </authorList>
    </citation>
    <scope>NUCLEOTIDE SEQUENCE [LARGE SCALE GENOMIC DNA]</scope>
    <source>
        <strain evidence="6 9">LF13</strain>
    </source>
</reference>
<dbReference type="InterPro" id="IPR017896">
    <property type="entry name" value="4Fe4S_Fe-S-bd"/>
</dbReference>
<dbReference type="eggNOG" id="COG1600">
    <property type="taxonomic scope" value="Bacteria"/>
</dbReference>
<evidence type="ECO:0000256" key="2">
    <source>
        <dbReference type="ARBA" id="ARBA00023004"/>
    </source>
</evidence>
<dbReference type="STRING" id="880073.Cabys_2353"/>
<dbReference type="PANTHER" id="PTHR42827">
    <property type="entry name" value="IRON-SULFUR CLUSTER-BINDING PROTEIN-RELATED"/>
    <property type="match status" value="1"/>
</dbReference>
<reference evidence="7 8" key="1">
    <citation type="submission" date="2011-09" db="EMBL/GenBank/DDBJ databases">
        <title>The permanent draft genome of Caldithrix abyssi DSM 13497.</title>
        <authorList>
            <consortium name="US DOE Joint Genome Institute (JGI-PGF)"/>
            <person name="Lucas S."/>
            <person name="Han J."/>
            <person name="Lapidus A."/>
            <person name="Bruce D."/>
            <person name="Goodwin L."/>
            <person name="Pitluck S."/>
            <person name="Peters L."/>
            <person name="Kyrpides N."/>
            <person name="Mavromatis K."/>
            <person name="Ivanova N."/>
            <person name="Mikhailova N."/>
            <person name="Chertkov O."/>
            <person name="Detter J.C."/>
            <person name="Tapia R."/>
            <person name="Han C."/>
            <person name="Land M."/>
            <person name="Hauser L."/>
            <person name="Markowitz V."/>
            <person name="Cheng J.-F."/>
            <person name="Hugenholtz P."/>
            <person name="Woyke T."/>
            <person name="Wu D."/>
            <person name="Spring S."/>
            <person name="Brambilla E."/>
            <person name="Klenk H.-P."/>
            <person name="Eisen J.A."/>
        </authorList>
    </citation>
    <scope>NUCLEOTIDE SEQUENCE [LARGE SCALE GENOMIC DNA]</scope>
    <source>
        <strain evidence="7 8">DSM 13497</strain>
    </source>
</reference>
<evidence type="ECO:0000313" key="6">
    <source>
        <dbReference type="EMBL" id="APF19102.1"/>
    </source>
</evidence>
<keyword evidence="2" id="KW-0408">Iron</keyword>
<dbReference type="PANTHER" id="PTHR42827:SF1">
    <property type="entry name" value="IRON-SULFUR CLUSTER-BINDING PROTEIN"/>
    <property type="match status" value="1"/>
</dbReference>
<dbReference type="PROSITE" id="PS51379">
    <property type="entry name" value="4FE4S_FER_2"/>
    <property type="match status" value="1"/>
</dbReference>
<dbReference type="Gene3D" id="3.30.70.20">
    <property type="match status" value="1"/>
</dbReference>
<feature type="transmembrane region" description="Helical" evidence="4">
    <location>
        <begin position="57"/>
        <end position="79"/>
    </location>
</feature>
<protein>
    <submittedName>
        <fullName evidence="7">Reductive dehalogenase</fullName>
    </submittedName>
</protein>
<evidence type="ECO:0000256" key="4">
    <source>
        <dbReference type="SAM" id="Phobius"/>
    </source>
</evidence>
<organism evidence="7 8">
    <name type="scientific">Caldithrix abyssi DSM 13497</name>
    <dbReference type="NCBI Taxonomy" id="880073"/>
    <lineage>
        <taxon>Bacteria</taxon>
        <taxon>Pseudomonadati</taxon>
        <taxon>Calditrichota</taxon>
        <taxon>Calditrichia</taxon>
        <taxon>Calditrichales</taxon>
        <taxon>Calditrichaceae</taxon>
        <taxon>Caldithrix</taxon>
    </lineage>
</organism>
<feature type="domain" description="4Fe-4S ferredoxin-type" evidence="5">
    <location>
        <begin position="337"/>
        <end position="367"/>
    </location>
</feature>
<accession>H1XWR1</accession>
<dbReference type="HOGENOM" id="CLU_614931_0_0_0"/>
<dbReference type="InterPro" id="IPR017900">
    <property type="entry name" value="4Fe4S_Fe_S_CS"/>
</dbReference>
<dbReference type="Pfam" id="PF12838">
    <property type="entry name" value="Fer4_7"/>
    <property type="match status" value="1"/>
</dbReference>
<keyword evidence="4" id="KW-0812">Transmembrane</keyword>
<keyword evidence="1" id="KW-0479">Metal-binding</keyword>
<dbReference type="SUPFAM" id="SSF54862">
    <property type="entry name" value="4Fe-4S ferredoxins"/>
    <property type="match status" value="1"/>
</dbReference>
<keyword evidence="3" id="KW-0411">Iron-sulfur</keyword>
<dbReference type="EMBL" id="CP018099">
    <property type="protein sequence ID" value="APF19102.1"/>
    <property type="molecule type" value="Genomic_DNA"/>
</dbReference>
<evidence type="ECO:0000313" key="9">
    <source>
        <dbReference type="Proteomes" id="UP000183868"/>
    </source>
</evidence>
<dbReference type="Proteomes" id="UP000183868">
    <property type="component" value="Chromosome"/>
</dbReference>
<dbReference type="KEGG" id="caby:Cabys_2353"/>
<evidence type="ECO:0000256" key="3">
    <source>
        <dbReference type="ARBA" id="ARBA00023014"/>
    </source>
</evidence>
<keyword evidence="8" id="KW-1185">Reference proteome</keyword>
<sequence precursor="true">MLVQWIFGIVGSLVFAALLFAAGISFREDESRAGRLFMVFAFLFSTPYFLFALKPEIISTLIIVFLLIFPLLGIIVLLLPYDPASKKIALSTTPTLRYDERDIMFSRRRLKPGSERFEAYYRNHPQKKKIDDAWRRKPGLLNPKARFYHPLYFSAAEASFDTVEYFHPHVQTNPSAEKKVIEPTVATAFIKDWLTRSGAHSVGFTLLRDYHLYSHRGRQEPYGAEIYREHEFAIAFTVEMNKTMVDFAPKSPTILESADQYLRAGMLAVKLTQFIGRLGYEARAHIDGNYQVVCPLVARDAGLGELGRMGLLMTPELGPRVRIGVVTTDLPLATDRYQPDRSVIDFCRKCKKCAESCPAKAIPYEDRQYDAVGLRWKINHEACFSYWCTVGTDCARCIKVCPYSHPDNIMHGLVRTLIKRNVVARYLALKMDDVLYGRFNRGKNF</sequence>
<evidence type="ECO:0000259" key="5">
    <source>
        <dbReference type="PROSITE" id="PS51379"/>
    </source>
</evidence>
<gene>
    <name evidence="6" type="ORF">Cabys_2353</name>
    <name evidence="7" type="ORF">Calab_3437</name>
</gene>
<dbReference type="OrthoDB" id="9815745at2"/>
<evidence type="ECO:0000313" key="8">
    <source>
        <dbReference type="Proteomes" id="UP000004671"/>
    </source>
</evidence>
<dbReference type="PaxDb" id="880073-Calab_3437"/>
<feature type="transmembrane region" description="Helical" evidence="4">
    <location>
        <begin position="6"/>
        <end position="26"/>
    </location>
</feature>
<feature type="transmembrane region" description="Helical" evidence="4">
    <location>
        <begin position="33"/>
        <end position="51"/>
    </location>
</feature>
<dbReference type="InParanoid" id="H1XWR1"/>
<evidence type="ECO:0000256" key="1">
    <source>
        <dbReference type="ARBA" id="ARBA00022723"/>
    </source>
</evidence>